<comment type="caution">
    <text evidence="1">The sequence shown here is derived from an EMBL/GenBank/DDBJ whole genome shotgun (WGS) entry which is preliminary data.</text>
</comment>
<organism evidence="1 2">
    <name type="scientific">Melastoma candidum</name>
    <dbReference type="NCBI Taxonomy" id="119954"/>
    <lineage>
        <taxon>Eukaryota</taxon>
        <taxon>Viridiplantae</taxon>
        <taxon>Streptophyta</taxon>
        <taxon>Embryophyta</taxon>
        <taxon>Tracheophyta</taxon>
        <taxon>Spermatophyta</taxon>
        <taxon>Magnoliopsida</taxon>
        <taxon>eudicotyledons</taxon>
        <taxon>Gunneridae</taxon>
        <taxon>Pentapetalae</taxon>
        <taxon>rosids</taxon>
        <taxon>malvids</taxon>
        <taxon>Myrtales</taxon>
        <taxon>Melastomataceae</taxon>
        <taxon>Melastomatoideae</taxon>
        <taxon>Melastomateae</taxon>
        <taxon>Melastoma</taxon>
    </lineage>
</organism>
<evidence type="ECO:0000313" key="2">
    <source>
        <dbReference type="Proteomes" id="UP001057402"/>
    </source>
</evidence>
<proteinExistence type="predicted"/>
<protein>
    <submittedName>
        <fullName evidence="1">Uncharacterized protein</fullName>
    </submittedName>
</protein>
<evidence type="ECO:0000313" key="1">
    <source>
        <dbReference type="EMBL" id="KAI4383481.1"/>
    </source>
</evidence>
<keyword evidence="2" id="KW-1185">Reference proteome</keyword>
<gene>
    <name evidence="1" type="ORF">MLD38_009314</name>
</gene>
<reference evidence="2" key="1">
    <citation type="journal article" date="2023" name="Front. Plant Sci.">
        <title>Chromosomal-level genome assembly of Melastoma candidum provides insights into trichome evolution.</title>
        <authorList>
            <person name="Zhong Y."/>
            <person name="Wu W."/>
            <person name="Sun C."/>
            <person name="Zou P."/>
            <person name="Liu Y."/>
            <person name="Dai S."/>
            <person name="Zhou R."/>
        </authorList>
    </citation>
    <scope>NUCLEOTIDE SEQUENCE [LARGE SCALE GENOMIC DNA]</scope>
</reference>
<name>A0ACB9S072_9MYRT</name>
<accession>A0ACB9S072</accession>
<dbReference type="Proteomes" id="UP001057402">
    <property type="component" value="Chromosome 3"/>
</dbReference>
<dbReference type="EMBL" id="CM042882">
    <property type="protein sequence ID" value="KAI4383481.1"/>
    <property type="molecule type" value="Genomic_DNA"/>
</dbReference>
<sequence>MKLSTWFASVTIIAVLCSIYGGAGGISHPRYILDLHICSDEVFASGDPYGGSVYHVLDDLVDVTPSKPGKVYKNEYRYVGSVSSAYGYASSADELSCSDYHFCLLASLANLLGGCPMRQGAQIAFADCKLRYEPRQIDA</sequence>